<dbReference type="EMBL" id="JBHTIB010000004">
    <property type="protein sequence ID" value="MFD0835106.1"/>
    <property type="molecule type" value="Genomic_DNA"/>
</dbReference>
<evidence type="ECO:0000313" key="2">
    <source>
        <dbReference type="Proteomes" id="UP001597011"/>
    </source>
</evidence>
<name>A0ABW3BQG1_9FLAO</name>
<evidence type="ECO:0000313" key="1">
    <source>
        <dbReference type="EMBL" id="MFD0835106.1"/>
    </source>
</evidence>
<protein>
    <recommendedName>
        <fullName evidence="3">GLPGLI family protein</fullName>
    </recommendedName>
</protein>
<dbReference type="Proteomes" id="UP001597011">
    <property type="component" value="Unassembled WGS sequence"/>
</dbReference>
<comment type="caution">
    <text evidence="1">The sequence shown here is derived from an EMBL/GenBank/DDBJ whole genome shotgun (WGS) entry which is preliminary data.</text>
</comment>
<accession>A0ABW3BQG1</accession>
<evidence type="ECO:0008006" key="3">
    <source>
        <dbReference type="Google" id="ProtNLM"/>
    </source>
</evidence>
<organism evidence="1 2">
    <name type="scientific">Mariniflexile aquimaris</name>
    <dbReference type="NCBI Taxonomy" id="881009"/>
    <lineage>
        <taxon>Bacteria</taxon>
        <taxon>Pseudomonadati</taxon>
        <taxon>Bacteroidota</taxon>
        <taxon>Flavobacteriia</taxon>
        <taxon>Flavobacteriales</taxon>
        <taxon>Flavobacteriaceae</taxon>
        <taxon>Mariniflexile</taxon>
    </lineage>
</organism>
<gene>
    <name evidence="1" type="ORF">ACFQ0I_04980</name>
</gene>
<proteinExistence type="predicted"/>
<dbReference type="RefSeq" id="WP_379939976.1">
    <property type="nucleotide sequence ID" value="NZ_JBHTIB010000004.1"/>
</dbReference>
<sequence length="221" mass="26167">MKNNIGIIILLFCFGLNGQNKIMEYPTEPNGEKSYTYNYFKKILIDLSVDSLEISKNEFHFRFITPRHILEIWKTKDLKPKGKIISFVEKQPDSMNLEYHNNEIKKKYYKLESNLKQKRTIHIYKKLTELQLDKIPSSTMPIGESKKNLILLEFSNKTDYKFKEFWVSNEKPKQNEFDKKIIGFDKLMTSTMNYEQLYNDLVDSLPNGCFNMANGFVKCIK</sequence>
<reference evidence="2" key="1">
    <citation type="journal article" date="2019" name="Int. J. Syst. Evol. Microbiol.">
        <title>The Global Catalogue of Microorganisms (GCM) 10K type strain sequencing project: providing services to taxonomists for standard genome sequencing and annotation.</title>
        <authorList>
            <consortium name="The Broad Institute Genomics Platform"/>
            <consortium name="The Broad Institute Genome Sequencing Center for Infectious Disease"/>
            <person name="Wu L."/>
            <person name="Ma J."/>
        </authorList>
    </citation>
    <scope>NUCLEOTIDE SEQUENCE [LARGE SCALE GENOMIC DNA]</scope>
    <source>
        <strain evidence="2">CCUG 60529</strain>
    </source>
</reference>
<keyword evidence="2" id="KW-1185">Reference proteome</keyword>